<proteinExistence type="inferred from homology"/>
<feature type="transmembrane region" description="Helical" evidence="8">
    <location>
        <begin position="369"/>
        <end position="389"/>
    </location>
</feature>
<dbReference type="AlphaFoldDB" id="A0A6N4SSS5"/>
<evidence type="ECO:0000256" key="2">
    <source>
        <dbReference type="ARBA" id="ARBA00006236"/>
    </source>
</evidence>
<feature type="transmembrane region" description="Helical" evidence="8">
    <location>
        <begin position="306"/>
        <end position="327"/>
    </location>
</feature>
<dbReference type="InterPro" id="IPR004812">
    <property type="entry name" value="Efflux_drug-R_Bcr/CmlA"/>
</dbReference>
<feature type="transmembrane region" description="Helical" evidence="8">
    <location>
        <begin position="46"/>
        <end position="65"/>
    </location>
</feature>
<feature type="transmembrane region" description="Helical" evidence="8">
    <location>
        <begin position="164"/>
        <end position="184"/>
    </location>
</feature>
<dbReference type="PANTHER" id="PTHR23502:SF132">
    <property type="entry name" value="POLYAMINE TRANSPORTER 2-RELATED"/>
    <property type="match status" value="1"/>
</dbReference>
<evidence type="ECO:0000256" key="3">
    <source>
        <dbReference type="ARBA" id="ARBA00022448"/>
    </source>
</evidence>
<feature type="transmembrane region" description="Helical" evidence="8">
    <location>
        <begin position="339"/>
        <end position="363"/>
    </location>
</feature>
<feature type="transmembrane region" description="Helical" evidence="8">
    <location>
        <begin position="252"/>
        <end position="271"/>
    </location>
</feature>
<keyword evidence="4" id="KW-1003">Cell membrane</keyword>
<evidence type="ECO:0000256" key="7">
    <source>
        <dbReference type="ARBA" id="ARBA00023136"/>
    </source>
</evidence>
<dbReference type="NCBIfam" id="TIGR00710">
    <property type="entry name" value="efflux_Bcr_CflA"/>
    <property type="match status" value="1"/>
</dbReference>
<evidence type="ECO:0000259" key="9">
    <source>
        <dbReference type="PROSITE" id="PS50850"/>
    </source>
</evidence>
<dbReference type="InterPro" id="IPR011701">
    <property type="entry name" value="MFS"/>
</dbReference>
<evidence type="ECO:0000256" key="6">
    <source>
        <dbReference type="ARBA" id="ARBA00022989"/>
    </source>
</evidence>
<keyword evidence="7 8" id="KW-0472">Membrane</keyword>
<evidence type="ECO:0000256" key="1">
    <source>
        <dbReference type="ARBA" id="ARBA00004651"/>
    </source>
</evidence>
<dbReference type="Gene3D" id="1.20.1720.10">
    <property type="entry name" value="Multidrug resistance protein D"/>
    <property type="match status" value="1"/>
</dbReference>
<sequence length="410" mass="43961">MRHTQNRHLITLILGMLATVSPFAIDFYLPAFSQIANELGTTTARISLSVSSYFIGMALGQLLYGPLLDRFGRKPPLYAGLIIFIIASIGCCFSTGVEMLITLRFIQALGGSVAGVAAMAMVKDFFPPEQNHRIFAMLILTIGLSPLLAPSIGGFVATAFNWKFVFVLLALIALFAITIVFLFLPEGQEPDKTVTLQLKPMAKTYLSILSDTQFFTYTISGAFAFASLFIYVAGSPIVFIDLFHVSKQMYGAIFAFLSIGFIGASQLNILLVQKFSSASIFRFAMRLQVAAGMVFSIVAWNGWMDLYTTILMLFVFLSCVGLINPNASALALAPFTKNIGSAAAMMGCSQIGIAAVASIAVGMFDAASVLPMVLSMSATACIALALLMWGEKKMAGKIVAADASKGVVVH</sequence>
<name>A0A6N4SSS5_CYTH3</name>
<dbReference type="RefSeq" id="WP_011585539.1">
    <property type="nucleotide sequence ID" value="NC_008255.1"/>
</dbReference>
<feature type="domain" description="Major facilitator superfamily (MFS) profile" evidence="9">
    <location>
        <begin position="10"/>
        <end position="393"/>
    </location>
</feature>
<gene>
    <name evidence="10" type="primary">bcr</name>
    <name evidence="10" type="ordered locus">CHU_2159</name>
</gene>
<feature type="transmembrane region" description="Helical" evidence="8">
    <location>
        <begin position="283"/>
        <end position="300"/>
    </location>
</feature>
<dbReference type="FunFam" id="1.20.1720.10:FF:000005">
    <property type="entry name" value="Bcr/CflA family efflux transporter"/>
    <property type="match status" value="1"/>
</dbReference>
<keyword evidence="6 8" id="KW-1133">Transmembrane helix</keyword>
<dbReference type="OrthoDB" id="9800416at2"/>
<keyword evidence="3" id="KW-0813">Transport</keyword>
<keyword evidence="11" id="KW-1185">Reference proteome</keyword>
<dbReference type="GO" id="GO:0042910">
    <property type="term" value="F:xenobiotic transmembrane transporter activity"/>
    <property type="evidence" value="ECO:0007669"/>
    <property type="project" value="InterPro"/>
</dbReference>
<evidence type="ECO:0000256" key="8">
    <source>
        <dbReference type="SAM" id="Phobius"/>
    </source>
</evidence>
<dbReference type="KEGG" id="chu:CHU_2159"/>
<feature type="transmembrane region" description="Helical" evidence="8">
    <location>
        <begin position="134"/>
        <end position="158"/>
    </location>
</feature>
<evidence type="ECO:0000256" key="5">
    <source>
        <dbReference type="ARBA" id="ARBA00022692"/>
    </source>
</evidence>
<dbReference type="PANTHER" id="PTHR23502">
    <property type="entry name" value="MAJOR FACILITATOR SUPERFAMILY"/>
    <property type="match status" value="1"/>
</dbReference>
<dbReference type="Proteomes" id="UP000001822">
    <property type="component" value="Chromosome"/>
</dbReference>
<dbReference type="InterPro" id="IPR036259">
    <property type="entry name" value="MFS_trans_sf"/>
</dbReference>
<feature type="transmembrane region" description="Helical" evidence="8">
    <location>
        <begin position="77"/>
        <end position="97"/>
    </location>
</feature>
<dbReference type="PROSITE" id="PS50850">
    <property type="entry name" value="MFS"/>
    <property type="match status" value="1"/>
</dbReference>
<feature type="transmembrane region" description="Helical" evidence="8">
    <location>
        <begin position="103"/>
        <end position="122"/>
    </location>
</feature>
<dbReference type="GO" id="GO:0005886">
    <property type="term" value="C:plasma membrane"/>
    <property type="evidence" value="ECO:0007669"/>
    <property type="project" value="UniProtKB-SubCell"/>
</dbReference>
<dbReference type="Pfam" id="PF07690">
    <property type="entry name" value="MFS_1"/>
    <property type="match status" value="1"/>
</dbReference>
<dbReference type="GO" id="GO:1990961">
    <property type="term" value="P:xenobiotic detoxification by transmembrane export across the plasma membrane"/>
    <property type="evidence" value="ECO:0007669"/>
    <property type="project" value="InterPro"/>
</dbReference>
<feature type="transmembrane region" description="Helical" evidence="8">
    <location>
        <begin position="205"/>
        <end position="232"/>
    </location>
</feature>
<dbReference type="CDD" id="cd17320">
    <property type="entry name" value="MFS_MdfA_MDR_like"/>
    <property type="match status" value="1"/>
</dbReference>
<accession>A0A6N4SSS5</accession>
<reference evidence="10 11" key="1">
    <citation type="journal article" date="2007" name="Appl. Environ. Microbiol.">
        <title>Genome sequence of the cellulolytic gliding bacterium Cytophaga hutchinsonii.</title>
        <authorList>
            <person name="Xie G."/>
            <person name="Bruce D.C."/>
            <person name="Challacombe J.F."/>
            <person name="Chertkov O."/>
            <person name="Detter J.C."/>
            <person name="Gilna P."/>
            <person name="Han C.S."/>
            <person name="Lucas S."/>
            <person name="Misra M."/>
            <person name="Myers G.L."/>
            <person name="Richardson P."/>
            <person name="Tapia R."/>
            <person name="Thayer N."/>
            <person name="Thompson L.S."/>
            <person name="Brettin T.S."/>
            <person name="Henrissat B."/>
            <person name="Wilson D.B."/>
            <person name="McBride M.J."/>
        </authorList>
    </citation>
    <scope>NUCLEOTIDE SEQUENCE [LARGE SCALE GENOMIC DNA]</scope>
    <source>
        <strain evidence="11">ATCC 33406 / DSM 1761 / CIP 103989 / NBRC 15051 / NCIMB 9469 / D465</strain>
    </source>
</reference>
<organism evidence="10 11">
    <name type="scientific">Cytophaga hutchinsonii (strain ATCC 33406 / DSM 1761 / CIP 103989 / NBRC 15051 / NCIMB 9469 / D465)</name>
    <dbReference type="NCBI Taxonomy" id="269798"/>
    <lineage>
        <taxon>Bacteria</taxon>
        <taxon>Pseudomonadati</taxon>
        <taxon>Bacteroidota</taxon>
        <taxon>Cytophagia</taxon>
        <taxon>Cytophagales</taxon>
        <taxon>Cytophagaceae</taxon>
        <taxon>Cytophaga</taxon>
    </lineage>
</organism>
<comment type="subcellular location">
    <subcellularLocation>
        <location evidence="1">Cell membrane</location>
        <topology evidence="1">Multi-pass membrane protein</topology>
    </subcellularLocation>
</comment>
<dbReference type="EMBL" id="CP000383">
    <property type="protein sequence ID" value="ABG59422.1"/>
    <property type="molecule type" value="Genomic_DNA"/>
</dbReference>
<protein>
    <submittedName>
        <fullName evidence="10">Drug resistance transporter, Bcr/CflA family</fullName>
    </submittedName>
</protein>
<comment type="similarity">
    <text evidence="2">Belongs to the major facilitator superfamily. Bcr/CmlA family.</text>
</comment>
<dbReference type="InterPro" id="IPR020846">
    <property type="entry name" value="MFS_dom"/>
</dbReference>
<evidence type="ECO:0000313" key="10">
    <source>
        <dbReference type="EMBL" id="ABG59422.1"/>
    </source>
</evidence>
<evidence type="ECO:0000313" key="11">
    <source>
        <dbReference type="Proteomes" id="UP000001822"/>
    </source>
</evidence>
<keyword evidence="5 8" id="KW-0812">Transmembrane</keyword>
<evidence type="ECO:0000256" key="4">
    <source>
        <dbReference type="ARBA" id="ARBA00022475"/>
    </source>
</evidence>
<dbReference type="SUPFAM" id="SSF103473">
    <property type="entry name" value="MFS general substrate transporter"/>
    <property type="match status" value="1"/>
</dbReference>